<accession>J9E487</accession>
<gene>
    <name evidence="1" type="ORF">WUBG_17322</name>
</gene>
<reference evidence="2" key="1">
    <citation type="submission" date="2012-08" db="EMBL/GenBank/DDBJ databases">
        <title>The Genome Sequence of Wuchereria bancrofti.</title>
        <authorList>
            <person name="Nutman T.B."/>
            <person name="Fink D.L."/>
            <person name="Russ C."/>
            <person name="Young S."/>
            <person name="Zeng Q."/>
            <person name="Koehrsen M."/>
            <person name="Alvarado L."/>
            <person name="Berlin A."/>
            <person name="Chapman S.B."/>
            <person name="Chen Z."/>
            <person name="Freedman E."/>
            <person name="Gellesch M."/>
            <person name="Goldberg J."/>
            <person name="Griggs A."/>
            <person name="Gujja S."/>
            <person name="Heilman E.R."/>
            <person name="Heiman D."/>
            <person name="Hepburn T."/>
            <person name="Howarth C."/>
            <person name="Jen D."/>
            <person name="Larson L."/>
            <person name="Lewis B."/>
            <person name="Mehta T."/>
            <person name="Park D."/>
            <person name="Pearson M."/>
            <person name="Roberts A."/>
            <person name="Saif S."/>
            <person name="Shea T."/>
            <person name="Shenoy N."/>
            <person name="Sisk P."/>
            <person name="Stolte C."/>
            <person name="Sykes S."/>
            <person name="Walk T."/>
            <person name="White J."/>
            <person name="Yandava C."/>
            <person name="Haas B."/>
            <person name="Henn M.R."/>
            <person name="Nusbaum C."/>
            <person name="Birren B."/>
        </authorList>
    </citation>
    <scope>NUCLEOTIDE SEQUENCE [LARGE SCALE GENOMIC DNA]</scope>
    <source>
        <strain evidence="2">NA</strain>
    </source>
</reference>
<protein>
    <submittedName>
        <fullName evidence="1">Uncharacterized protein</fullName>
    </submittedName>
</protein>
<organism evidence="1 2">
    <name type="scientific">Wuchereria bancrofti</name>
    <dbReference type="NCBI Taxonomy" id="6293"/>
    <lineage>
        <taxon>Eukaryota</taxon>
        <taxon>Metazoa</taxon>
        <taxon>Ecdysozoa</taxon>
        <taxon>Nematoda</taxon>
        <taxon>Chromadorea</taxon>
        <taxon>Rhabditida</taxon>
        <taxon>Spirurina</taxon>
        <taxon>Spiruromorpha</taxon>
        <taxon>Filarioidea</taxon>
        <taxon>Onchocercidae</taxon>
        <taxon>Wuchereria</taxon>
    </lineage>
</organism>
<feature type="non-terminal residue" evidence="1">
    <location>
        <position position="1"/>
    </location>
</feature>
<sequence length="52" mass="5555">CEQYTAVSNSYVGADISGFGVVQRGSVHPNFVFVITICLFNHSTIHGPSNSP</sequence>
<dbReference type="EMBL" id="ADBV01017732">
    <property type="protein sequence ID" value="EJW71772.1"/>
    <property type="molecule type" value="Genomic_DNA"/>
</dbReference>
<name>J9E487_WUCBA</name>
<feature type="non-terminal residue" evidence="1">
    <location>
        <position position="52"/>
    </location>
</feature>
<dbReference type="AlphaFoldDB" id="J9E487"/>
<proteinExistence type="predicted"/>
<comment type="caution">
    <text evidence="1">The sequence shown here is derived from an EMBL/GenBank/DDBJ whole genome shotgun (WGS) entry which is preliminary data.</text>
</comment>
<evidence type="ECO:0000313" key="1">
    <source>
        <dbReference type="EMBL" id="EJW71772.1"/>
    </source>
</evidence>
<evidence type="ECO:0000313" key="2">
    <source>
        <dbReference type="Proteomes" id="UP000004810"/>
    </source>
</evidence>
<dbReference type="Proteomes" id="UP000004810">
    <property type="component" value="Unassembled WGS sequence"/>
</dbReference>